<proteinExistence type="predicted"/>
<evidence type="ECO:0000256" key="3">
    <source>
        <dbReference type="ARBA" id="ARBA00022989"/>
    </source>
</evidence>
<accession>A0ABU8X6C4</accession>
<feature type="transmembrane region" description="Helical" evidence="5">
    <location>
        <begin position="63"/>
        <end position="81"/>
    </location>
</feature>
<dbReference type="SUPFAM" id="SSF161084">
    <property type="entry name" value="MAPEG domain-like"/>
    <property type="match status" value="1"/>
</dbReference>
<keyword evidence="3 5" id="KW-1133">Transmembrane helix</keyword>
<protein>
    <submittedName>
        <fullName evidence="6">MAPEG family protein</fullName>
    </submittedName>
</protein>
<organism evidence="6 7">
    <name type="scientific">Variovorax robiniae</name>
    <dbReference type="NCBI Taxonomy" id="1836199"/>
    <lineage>
        <taxon>Bacteria</taxon>
        <taxon>Pseudomonadati</taxon>
        <taxon>Pseudomonadota</taxon>
        <taxon>Betaproteobacteria</taxon>
        <taxon>Burkholderiales</taxon>
        <taxon>Comamonadaceae</taxon>
        <taxon>Variovorax</taxon>
    </lineage>
</organism>
<keyword evidence="2 5" id="KW-0812">Transmembrane</keyword>
<dbReference type="Proteomes" id="UP001367030">
    <property type="component" value="Unassembled WGS sequence"/>
</dbReference>
<comment type="subcellular location">
    <subcellularLocation>
        <location evidence="1">Membrane</location>
    </subcellularLocation>
</comment>
<dbReference type="Pfam" id="PF01124">
    <property type="entry name" value="MAPEG"/>
    <property type="match status" value="1"/>
</dbReference>
<keyword evidence="4 5" id="KW-0472">Membrane</keyword>
<gene>
    <name evidence="6" type="ORF">WKW79_11525</name>
</gene>
<dbReference type="InterPro" id="IPR023352">
    <property type="entry name" value="MAPEG-like_dom_sf"/>
</dbReference>
<reference evidence="6 7" key="1">
    <citation type="submission" date="2024-03" db="EMBL/GenBank/DDBJ databases">
        <title>Novel species of the genus Variovorax.</title>
        <authorList>
            <person name="Liu Q."/>
            <person name="Xin Y.-H."/>
        </authorList>
    </citation>
    <scope>NUCLEOTIDE SEQUENCE [LARGE SCALE GENOMIC DNA]</scope>
    <source>
        <strain evidence="6 7">KACC 18901</strain>
    </source>
</reference>
<feature type="transmembrane region" description="Helical" evidence="5">
    <location>
        <begin position="101"/>
        <end position="127"/>
    </location>
</feature>
<keyword evidence="7" id="KW-1185">Reference proteome</keyword>
<dbReference type="PANTHER" id="PTHR35371">
    <property type="entry name" value="INNER MEMBRANE PROTEIN"/>
    <property type="match status" value="1"/>
</dbReference>
<sequence length="131" mass="14078">MTDTLRFVVYTAILTWVALLAASLIRARGWTFAGMTLAIGNRDKMPEPSPLAGRAMRASQNTLEGFVLFAAVALAAHAAGVDGPRVAMGAQIYFWARVVYLPVYYAGIVFLRTLVWGVGIVGLAIMVSAML</sequence>
<dbReference type="Gene3D" id="1.20.120.550">
    <property type="entry name" value="Membrane associated eicosanoid/glutathione metabolism-like domain"/>
    <property type="match status" value="1"/>
</dbReference>
<dbReference type="InterPro" id="IPR001129">
    <property type="entry name" value="Membr-assoc_MAPEG"/>
</dbReference>
<dbReference type="PANTHER" id="PTHR35371:SF1">
    <property type="entry name" value="BLR7753 PROTEIN"/>
    <property type="match status" value="1"/>
</dbReference>
<evidence type="ECO:0000313" key="7">
    <source>
        <dbReference type="Proteomes" id="UP001367030"/>
    </source>
</evidence>
<comment type="caution">
    <text evidence="6">The sequence shown here is derived from an EMBL/GenBank/DDBJ whole genome shotgun (WGS) entry which is preliminary data.</text>
</comment>
<evidence type="ECO:0000313" key="6">
    <source>
        <dbReference type="EMBL" id="MEJ8855204.1"/>
    </source>
</evidence>
<evidence type="ECO:0000256" key="2">
    <source>
        <dbReference type="ARBA" id="ARBA00022692"/>
    </source>
</evidence>
<evidence type="ECO:0000256" key="4">
    <source>
        <dbReference type="ARBA" id="ARBA00023136"/>
    </source>
</evidence>
<evidence type="ECO:0000256" key="5">
    <source>
        <dbReference type="SAM" id="Phobius"/>
    </source>
</evidence>
<evidence type="ECO:0000256" key="1">
    <source>
        <dbReference type="ARBA" id="ARBA00004370"/>
    </source>
</evidence>
<feature type="transmembrane region" description="Helical" evidence="5">
    <location>
        <begin position="6"/>
        <end position="25"/>
    </location>
</feature>
<dbReference type="EMBL" id="JBBKZS010000004">
    <property type="protein sequence ID" value="MEJ8855204.1"/>
    <property type="molecule type" value="Genomic_DNA"/>
</dbReference>
<dbReference type="RefSeq" id="WP_340335290.1">
    <property type="nucleotide sequence ID" value="NZ_JBBKZS010000004.1"/>
</dbReference>
<name>A0ABU8X6C4_9BURK</name>